<dbReference type="Proteomes" id="UP001222325">
    <property type="component" value="Unassembled WGS sequence"/>
</dbReference>
<feature type="compositionally biased region" description="Low complexity" evidence="1">
    <location>
        <begin position="81"/>
        <end position="93"/>
    </location>
</feature>
<comment type="caution">
    <text evidence="2">The sequence shown here is derived from an EMBL/GenBank/DDBJ whole genome shotgun (WGS) entry which is preliminary data.</text>
</comment>
<feature type="compositionally biased region" description="Basic and acidic residues" evidence="1">
    <location>
        <begin position="50"/>
        <end position="63"/>
    </location>
</feature>
<name>A0AAD6U8S9_9AGAR</name>
<feature type="compositionally biased region" description="Low complexity" evidence="1">
    <location>
        <begin position="241"/>
        <end position="250"/>
    </location>
</feature>
<feature type="region of interest" description="Disordered" evidence="1">
    <location>
        <begin position="16"/>
        <end position="65"/>
    </location>
</feature>
<feature type="compositionally biased region" description="Basic and acidic residues" evidence="1">
    <location>
        <begin position="418"/>
        <end position="436"/>
    </location>
</feature>
<gene>
    <name evidence="2" type="ORF">B0H15DRAFT_949481</name>
</gene>
<reference evidence="2" key="1">
    <citation type="submission" date="2023-03" db="EMBL/GenBank/DDBJ databases">
        <title>Massive genome expansion in bonnet fungi (Mycena s.s.) driven by repeated elements and novel gene families across ecological guilds.</title>
        <authorList>
            <consortium name="Lawrence Berkeley National Laboratory"/>
            <person name="Harder C.B."/>
            <person name="Miyauchi S."/>
            <person name="Viragh M."/>
            <person name="Kuo A."/>
            <person name="Thoen E."/>
            <person name="Andreopoulos B."/>
            <person name="Lu D."/>
            <person name="Skrede I."/>
            <person name="Drula E."/>
            <person name="Henrissat B."/>
            <person name="Morin E."/>
            <person name="Kohler A."/>
            <person name="Barry K."/>
            <person name="LaButti K."/>
            <person name="Morin E."/>
            <person name="Salamov A."/>
            <person name="Lipzen A."/>
            <person name="Mereny Z."/>
            <person name="Hegedus B."/>
            <person name="Baldrian P."/>
            <person name="Stursova M."/>
            <person name="Weitz H."/>
            <person name="Taylor A."/>
            <person name="Grigoriev I.V."/>
            <person name="Nagy L.G."/>
            <person name="Martin F."/>
            <person name="Kauserud H."/>
        </authorList>
    </citation>
    <scope>NUCLEOTIDE SEQUENCE</scope>
    <source>
        <strain evidence="2">CBHHK173m</strain>
    </source>
</reference>
<proteinExistence type="predicted"/>
<evidence type="ECO:0000313" key="2">
    <source>
        <dbReference type="EMBL" id="KAJ7088849.1"/>
    </source>
</evidence>
<keyword evidence="3" id="KW-1185">Reference proteome</keyword>
<dbReference type="AlphaFoldDB" id="A0AAD6U8S9"/>
<feature type="region of interest" description="Disordered" evidence="1">
    <location>
        <begin position="77"/>
        <end position="105"/>
    </location>
</feature>
<organism evidence="2 3">
    <name type="scientific">Mycena belliarum</name>
    <dbReference type="NCBI Taxonomy" id="1033014"/>
    <lineage>
        <taxon>Eukaryota</taxon>
        <taxon>Fungi</taxon>
        <taxon>Dikarya</taxon>
        <taxon>Basidiomycota</taxon>
        <taxon>Agaricomycotina</taxon>
        <taxon>Agaricomycetes</taxon>
        <taxon>Agaricomycetidae</taxon>
        <taxon>Agaricales</taxon>
        <taxon>Marasmiineae</taxon>
        <taxon>Mycenaceae</taxon>
        <taxon>Mycena</taxon>
    </lineage>
</organism>
<protein>
    <submittedName>
        <fullName evidence="2">Uncharacterized protein</fullName>
    </submittedName>
</protein>
<feature type="region of interest" description="Disordered" evidence="1">
    <location>
        <begin position="416"/>
        <end position="436"/>
    </location>
</feature>
<accession>A0AAD6U8S9</accession>
<evidence type="ECO:0000313" key="3">
    <source>
        <dbReference type="Proteomes" id="UP001222325"/>
    </source>
</evidence>
<evidence type="ECO:0000256" key="1">
    <source>
        <dbReference type="SAM" id="MobiDB-lite"/>
    </source>
</evidence>
<feature type="region of interest" description="Disordered" evidence="1">
    <location>
        <begin position="239"/>
        <end position="292"/>
    </location>
</feature>
<sequence length="499" mass="53438">MRLYFVLLSFSFNPKERESGSGLDELGTRRDSEEYVDGTFGRVTGSRASPKKEKGRETVEKETGAGAVVQRFVSATALSARKGSTPTPSSSSRKPPPLGSDCGADPLANTHDLVARELPVLKSAHTLGLDVFSVVGHPNESELFPPVDELKLPAHADERKLLADTNERELLAPVDLACHVFALAYHILACCAFAPVFGGPRAYSLVARSRGTVRASTTYTRGHVRAFASAREVIRRGRELSGMSSPVSSSEGHAGSSDGHGRGVLSGSSPDAHGAQDEEEKEKEKEPAAWSPGLSGTQILEAMVAKELEAAAAPSIPVELPPSRSQSRGPVERVGRGADVMLLPCAAIAVWSPRCMHAHILGLYHTLCVPHFYTLFPPHILSPFCRPGVVSPPRLCLVFTFPVFRYAARAGLAGYDHPQSRASDEPATDRERKRDQCPSFTAKITGAGQVTDSRTAPKVALVPAAAQAAVHQPATNVAFSNAGTRPEHVARWKYGGSYW</sequence>
<dbReference type="EMBL" id="JARJCN010000025">
    <property type="protein sequence ID" value="KAJ7088849.1"/>
    <property type="molecule type" value="Genomic_DNA"/>
</dbReference>